<organism evidence="1 2">
    <name type="scientific">Puccinia graminis f. sp. tritici</name>
    <dbReference type="NCBI Taxonomy" id="56615"/>
    <lineage>
        <taxon>Eukaryota</taxon>
        <taxon>Fungi</taxon>
        <taxon>Dikarya</taxon>
        <taxon>Basidiomycota</taxon>
        <taxon>Pucciniomycotina</taxon>
        <taxon>Pucciniomycetes</taxon>
        <taxon>Pucciniales</taxon>
        <taxon>Pucciniaceae</taxon>
        <taxon>Puccinia</taxon>
    </lineage>
</organism>
<gene>
    <name evidence="1" type="ORF">PGTUg99_014784</name>
</gene>
<proteinExistence type="predicted"/>
<evidence type="ECO:0000313" key="1">
    <source>
        <dbReference type="EMBL" id="KAA1130232.1"/>
    </source>
</evidence>
<dbReference type="EMBL" id="VDEP01000111">
    <property type="protein sequence ID" value="KAA1130232.1"/>
    <property type="molecule type" value="Genomic_DNA"/>
</dbReference>
<protein>
    <submittedName>
        <fullName evidence="1">Uncharacterized protein</fullName>
    </submittedName>
</protein>
<sequence length="72" mass="8336">MTSRNKPRCQWDLGIEMLNIGPRKYASYQLTNQTIRSPYWSAQNRMMEIIKENEQARKLYGKLSQPSGGPSS</sequence>
<reference evidence="1 2" key="1">
    <citation type="submission" date="2019-05" db="EMBL/GenBank/DDBJ databases">
        <title>Emergence of the Ug99 lineage of the wheat stem rust pathogen through somatic hybridization.</title>
        <authorList>
            <person name="Li F."/>
            <person name="Upadhyaya N.M."/>
            <person name="Sperschneider J."/>
            <person name="Matny O."/>
            <person name="Nguyen-Phuc H."/>
            <person name="Mago R."/>
            <person name="Raley C."/>
            <person name="Miller M.E."/>
            <person name="Silverstein K.A.T."/>
            <person name="Henningsen E."/>
            <person name="Hirsch C.D."/>
            <person name="Visser B."/>
            <person name="Pretorius Z.A."/>
            <person name="Steffenson B.J."/>
            <person name="Schwessinger B."/>
            <person name="Dodds P.N."/>
            <person name="Figueroa M."/>
        </authorList>
    </citation>
    <scope>NUCLEOTIDE SEQUENCE [LARGE SCALE GENOMIC DNA]</scope>
    <source>
        <strain evidence="1 2">Ug99</strain>
    </source>
</reference>
<name>A0A5B0RXT5_PUCGR</name>
<evidence type="ECO:0000313" key="2">
    <source>
        <dbReference type="Proteomes" id="UP000325313"/>
    </source>
</evidence>
<accession>A0A5B0RXT5</accession>
<dbReference type="Proteomes" id="UP000325313">
    <property type="component" value="Unassembled WGS sequence"/>
</dbReference>
<comment type="caution">
    <text evidence="1">The sequence shown here is derived from an EMBL/GenBank/DDBJ whole genome shotgun (WGS) entry which is preliminary data.</text>
</comment>
<dbReference type="AlphaFoldDB" id="A0A5B0RXT5"/>